<dbReference type="Gene3D" id="3.40.50.720">
    <property type="entry name" value="NAD(P)-binding Rossmann-like Domain"/>
    <property type="match status" value="1"/>
</dbReference>
<dbReference type="InterPro" id="IPR057326">
    <property type="entry name" value="KR_dom"/>
</dbReference>
<proteinExistence type="inferred from homology"/>
<dbReference type="OrthoDB" id="198783at2"/>
<dbReference type="FunFam" id="3.40.50.720:FF:000084">
    <property type="entry name" value="Short-chain dehydrogenase reductase"/>
    <property type="match status" value="1"/>
</dbReference>
<reference evidence="3 4" key="1">
    <citation type="submission" date="2018-01" db="EMBL/GenBank/DDBJ databases">
        <title>Genomic Encyclopedia of Archaeal and Bacterial Type Strains, Phase II (KMG-II): from individual species to whole genera.</title>
        <authorList>
            <person name="Goeker M."/>
        </authorList>
    </citation>
    <scope>NUCLEOTIDE SEQUENCE [LARGE SCALE GENOMIC DNA]</scope>
    <source>
        <strain evidence="3 4">DSM 17023</strain>
    </source>
</reference>
<gene>
    <name evidence="3" type="ORF">CLV41_110124</name>
</gene>
<evidence type="ECO:0000313" key="3">
    <source>
        <dbReference type="EMBL" id="POF29120.1"/>
    </source>
</evidence>
<dbReference type="SMART" id="SM00822">
    <property type="entry name" value="PKS_KR"/>
    <property type="match status" value="1"/>
</dbReference>
<dbReference type="InterPro" id="IPR036291">
    <property type="entry name" value="NAD(P)-bd_dom_sf"/>
</dbReference>
<dbReference type="Proteomes" id="UP000236959">
    <property type="component" value="Unassembled WGS sequence"/>
</dbReference>
<evidence type="ECO:0000313" key="4">
    <source>
        <dbReference type="Proteomes" id="UP000236959"/>
    </source>
</evidence>
<organism evidence="3 4">
    <name type="scientific">Roseibium marinum</name>
    <dbReference type="NCBI Taxonomy" id="281252"/>
    <lineage>
        <taxon>Bacteria</taxon>
        <taxon>Pseudomonadati</taxon>
        <taxon>Pseudomonadota</taxon>
        <taxon>Alphaproteobacteria</taxon>
        <taxon>Hyphomicrobiales</taxon>
        <taxon>Stappiaceae</taxon>
        <taxon>Roseibium</taxon>
    </lineage>
</organism>
<dbReference type="NCBIfam" id="NF005559">
    <property type="entry name" value="PRK07231.1"/>
    <property type="match status" value="1"/>
</dbReference>
<comment type="similarity">
    <text evidence="1">Belongs to the short-chain dehydrogenases/reductases (SDR) family.</text>
</comment>
<dbReference type="EMBL" id="PPCN01000010">
    <property type="protein sequence ID" value="POF29120.1"/>
    <property type="molecule type" value="Genomic_DNA"/>
</dbReference>
<dbReference type="InterPro" id="IPR002347">
    <property type="entry name" value="SDR_fam"/>
</dbReference>
<keyword evidence="4" id="KW-1185">Reference proteome</keyword>
<dbReference type="SUPFAM" id="SSF51735">
    <property type="entry name" value="NAD(P)-binding Rossmann-fold domains"/>
    <property type="match status" value="1"/>
</dbReference>
<dbReference type="RefSeq" id="WP_103224276.1">
    <property type="nucleotide sequence ID" value="NZ_PPCN01000010.1"/>
</dbReference>
<evidence type="ECO:0000259" key="2">
    <source>
        <dbReference type="SMART" id="SM00822"/>
    </source>
</evidence>
<sequence>MGRLSGKIAFVTGAGGGIGRAIAFAMAREGAKVALADINQELLAEAAAAANGLDVVPVVCDVSDRDDVKAKLDQFVRDAGGLDILVNNAVVFHYAQMVDFNPEIVDRMLNVGLKGTYWCLQAATPHLKARGGGAIINLSSIAVSMSIPNASIYTSIKGAIDALTRQQAAELGAYGIRVNAVAPGSVPTPGANSVIDESGWKNREQKSVLKRLPSAEDIGHAAVFLASDEAVAITGVTLKIDAGMTITGP</sequence>
<accession>A0A2S3UNG4</accession>
<dbReference type="AlphaFoldDB" id="A0A2S3UNG4"/>
<protein>
    <submittedName>
        <fullName evidence="3">3-oxoacyl-[acyl-carrier protein] reductase</fullName>
    </submittedName>
</protein>
<dbReference type="CDD" id="cd05233">
    <property type="entry name" value="SDR_c"/>
    <property type="match status" value="1"/>
</dbReference>
<dbReference type="PANTHER" id="PTHR43943:SF2">
    <property type="entry name" value="DEHYDROGENASE_REDUCTASE 4"/>
    <property type="match status" value="1"/>
</dbReference>
<dbReference type="PRINTS" id="PR00080">
    <property type="entry name" value="SDRFAMILY"/>
</dbReference>
<comment type="caution">
    <text evidence="3">The sequence shown here is derived from an EMBL/GenBank/DDBJ whole genome shotgun (WGS) entry which is preliminary data.</text>
</comment>
<evidence type="ECO:0000256" key="1">
    <source>
        <dbReference type="ARBA" id="ARBA00006484"/>
    </source>
</evidence>
<dbReference type="PRINTS" id="PR00081">
    <property type="entry name" value="GDHRDH"/>
</dbReference>
<feature type="domain" description="Ketoreductase" evidence="2">
    <location>
        <begin position="7"/>
        <end position="203"/>
    </location>
</feature>
<dbReference type="PANTHER" id="PTHR43943">
    <property type="entry name" value="DEHYDROGENASE/REDUCTASE (SDR FAMILY) MEMBER 4"/>
    <property type="match status" value="1"/>
</dbReference>
<name>A0A2S3UNG4_9HYPH</name>
<dbReference type="Pfam" id="PF13561">
    <property type="entry name" value="adh_short_C2"/>
    <property type="match status" value="1"/>
</dbReference>